<keyword evidence="3" id="KW-0963">Cytoplasm</keyword>
<dbReference type="GO" id="GO:0005829">
    <property type="term" value="C:cytosol"/>
    <property type="evidence" value="ECO:0007669"/>
    <property type="project" value="TreeGrafter"/>
</dbReference>
<evidence type="ECO:0000256" key="1">
    <source>
        <dbReference type="ARBA" id="ARBA00006806"/>
    </source>
</evidence>
<dbReference type="Proteomes" id="UP000800096">
    <property type="component" value="Unassembled WGS sequence"/>
</dbReference>
<sequence>MPPPSKVAIATGSVLRLVKEEASYHKEIAQQEERIRKLDASEGDENKAYTLKQEKQALAETRNVLPSMQTRIGAALEKLEEALAANKEGGAEASAEDITKAKDAVAKGKEALGQVS</sequence>
<comment type="similarity">
    <text evidence="1 3">Belongs to the TBCA family.</text>
</comment>
<keyword evidence="2 3" id="KW-0143">Chaperone</keyword>
<reference evidence="4" key="1">
    <citation type="journal article" date="2020" name="Stud. Mycol.">
        <title>101 Dothideomycetes genomes: a test case for predicting lifestyles and emergence of pathogens.</title>
        <authorList>
            <person name="Haridas S."/>
            <person name="Albert R."/>
            <person name="Binder M."/>
            <person name="Bloem J."/>
            <person name="Labutti K."/>
            <person name="Salamov A."/>
            <person name="Andreopoulos B."/>
            <person name="Baker S."/>
            <person name="Barry K."/>
            <person name="Bills G."/>
            <person name="Bluhm B."/>
            <person name="Cannon C."/>
            <person name="Castanera R."/>
            <person name="Culley D."/>
            <person name="Daum C."/>
            <person name="Ezra D."/>
            <person name="Gonzalez J."/>
            <person name="Henrissat B."/>
            <person name="Kuo A."/>
            <person name="Liang C."/>
            <person name="Lipzen A."/>
            <person name="Lutzoni F."/>
            <person name="Magnuson J."/>
            <person name="Mondo S."/>
            <person name="Nolan M."/>
            <person name="Ohm R."/>
            <person name="Pangilinan J."/>
            <person name="Park H.-J."/>
            <person name="Ramirez L."/>
            <person name="Alfaro M."/>
            <person name="Sun H."/>
            <person name="Tritt A."/>
            <person name="Yoshinaga Y."/>
            <person name="Zwiers L.-H."/>
            <person name="Turgeon B."/>
            <person name="Goodwin S."/>
            <person name="Spatafora J."/>
            <person name="Crous P."/>
            <person name="Grigoriev I."/>
        </authorList>
    </citation>
    <scope>NUCLEOTIDE SEQUENCE</scope>
    <source>
        <strain evidence="4">HMLAC05119</strain>
    </source>
</reference>
<proteinExistence type="inferred from homology"/>
<name>A0A6A5QMM9_AMPQU</name>
<dbReference type="Pfam" id="PF02970">
    <property type="entry name" value="TBCA"/>
    <property type="match status" value="1"/>
</dbReference>
<protein>
    <recommendedName>
        <fullName evidence="3">Tubulin-specific chaperone A</fullName>
    </recommendedName>
</protein>
<accession>A0A6A5QMM9</accession>
<gene>
    <name evidence="4" type="ORF">BDU57DRAFT_210980</name>
</gene>
<dbReference type="PANTHER" id="PTHR21500:SF0">
    <property type="entry name" value="TUBULIN-SPECIFIC CHAPERONE A"/>
    <property type="match status" value="1"/>
</dbReference>
<dbReference type="GO" id="GO:0005874">
    <property type="term" value="C:microtubule"/>
    <property type="evidence" value="ECO:0007669"/>
    <property type="project" value="UniProtKB-KW"/>
</dbReference>
<evidence type="ECO:0000313" key="4">
    <source>
        <dbReference type="EMBL" id="KAF1915946.1"/>
    </source>
</evidence>
<dbReference type="Gene3D" id="1.20.58.90">
    <property type="match status" value="1"/>
</dbReference>
<dbReference type="GO" id="GO:0048487">
    <property type="term" value="F:beta-tubulin binding"/>
    <property type="evidence" value="ECO:0007669"/>
    <property type="project" value="InterPro"/>
</dbReference>
<comment type="subcellular location">
    <subcellularLocation>
        <location evidence="3">Cytoplasm</location>
        <location evidence="3">Cytoskeleton</location>
    </subcellularLocation>
</comment>
<evidence type="ECO:0000256" key="3">
    <source>
        <dbReference type="RuleBase" id="RU364030"/>
    </source>
</evidence>
<dbReference type="OrthoDB" id="296187at2759"/>
<comment type="subunit">
    <text evidence="3">Supercomplex made of cofactors A to E. Cofactors A and D function by capturing and stabilizing tubulin in a quasi-native conformation. Cofactor E binds to the cofactor D-tubulin complex; interaction with cofactor C then causes the release of tubulin polypeptides that are committed to the native state.</text>
</comment>
<keyword evidence="3" id="KW-0206">Cytoskeleton</keyword>
<dbReference type="SUPFAM" id="SSF46988">
    <property type="entry name" value="Tubulin chaperone cofactor A"/>
    <property type="match status" value="1"/>
</dbReference>
<evidence type="ECO:0000313" key="5">
    <source>
        <dbReference type="Proteomes" id="UP000800096"/>
    </source>
</evidence>
<dbReference type="AlphaFoldDB" id="A0A6A5QMM9"/>
<dbReference type="InterPro" id="IPR004226">
    <property type="entry name" value="TBCA"/>
</dbReference>
<evidence type="ECO:0000256" key="2">
    <source>
        <dbReference type="ARBA" id="ARBA00023186"/>
    </source>
</evidence>
<keyword evidence="5" id="KW-1185">Reference proteome</keyword>
<dbReference type="GO" id="GO:0007023">
    <property type="term" value="P:post-chaperonin tubulin folding pathway"/>
    <property type="evidence" value="ECO:0007669"/>
    <property type="project" value="UniProtKB-UniRule"/>
</dbReference>
<keyword evidence="3" id="KW-0493">Microtubule</keyword>
<dbReference type="InterPro" id="IPR036126">
    <property type="entry name" value="TBCA_sf"/>
</dbReference>
<dbReference type="GO" id="GO:0007021">
    <property type="term" value="P:tubulin complex assembly"/>
    <property type="evidence" value="ECO:0007669"/>
    <property type="project" value="UniProtKB-UniRule"/>
</dbReference>
<organism evidence="4 5">
    <name type="scientific">Ampelomyces quisqualis</name>
    <name type="common">Powdery mildew agent</name>
    <dbReference type="NCBI Taxonomy" id="50730"/>
    <lineage>
        <taxon>Eukaryota</taxon>
        <taxon>Fungi</taxon>
        <taxon>Dikarya</taxon>
        <taxon>Ascomycota</taxon>
        <taxon>Pezizomycotina</taxon>
        <taxon>Dothideomycetes</taxon>
        <taxon>Pleosporomycetidae</taxon>
        <taxon>Pleosporales</taxon>
        <taxon>Pleosporineae</taxon>
        <taxon>Phaeosphaeriaceae</taxon>
        <taxon>Ampelomyces</taxon>
    </lineage>
</organism>
<dbReference type="EMBL" id="ML979135">
    <property type="protein sequence ID" value="KAF1915946.1"/>
    <property type="molecule type" value="Genomic_DNA"/>
</dbReference>
<dbReference type="PANTHER" id="PTHR21500">
    <property type="entry name" value="TUBULIN-SPECIFIC CHAPERONE A"/>
    <property type="match status" value="1"/>
</dbReference>